<gene>
    <name evidence="2" type="primary">Fam3b</name>
    <name evidence="2" type="ORF">SNAT2548_LOCUS33567</name>
</gene>
<dbReference type="AlphaFoldDB" id="A0A812UX85"/>
<protein>
    <submittedName>
        <fullName evidence="2">Fam3b protein</fullName>
    </submittedName>
</protein>
<feature type="domain" description="ILEI/PANDER" evidence="1">
    <location>
        <begin position="54"/>
        <end position="125"/>
    </location>
</feature>
<sequence length="134" mass="14093">MPDVFSGEVLVGQMAMKPFSSQTVRSTLRSLTEKRVLEDLSWGFQCPYKAGPGRGLTVVTVQPDGTLIDSATFDTMKAGSDALAVHINNIDDGTMVLIGALGEASINLTDTAKTAIKTCGATMIDGKALSNALR</sequence>
<dbReference type="Pfam" id="PF15711">
    <property type="entry name" value="ILEI"/>
    <property type="match status" value="1"/>
</dbReference>
<dbReference type="EMBL" id="CAJNDS010002764">
    <property type="protein sequence ID" value="CAE7589201.1"/>
    <property type="molecule type" value="Genomic_DNA"/>
</dbReference>
<comment type="caution">
    <text evidence="2">The sequence shown here is derived from an EMBL/GenBank/DDBJ whole genome shotgun (WGS) entry which is preliminary data.</text>
</comment>
<dbReference type="InterPro" id="IPR039477">
    <property type="entry name" value="ILEI/PANDER_dom"/>
</dbReference>
<organism evidence="2 3">
    <name type="scientific">Symbiodinium natans</name>
    <dbReference type="NCBI Taxonomy" id="878477"/>
    <lineage>
        <taxon>Eukaryota</taxon>
        <taxon>Sar</taxon>
        <taxon>Alveolata</taxon>
        <taxon>Dinophyceae</taxon>
        <taxon>Suessiales</taxon>
        <taxon>Symbiodiniaceae</taxon>
        <taxon>Symbiodinium</taxon>
    </lineage>
</organism>
<proteinExistence type="predicted"/>
<evidence type="ECO:0000313" key="2">
    <source>
        <dbReference type="EMBL" id="CAE7589201.1"/>
    </source>
</evidence>
<dbReference type="Proteomes" id="UP000604046">
    <property type="component" value="Unassembled WGS sequence"/>
</dbReference>
<evidence type="ECO:0000313" key="3">
    <source>
        <dbReference type="Proteomes" id="UP000604046"/>
    </source>
</evidence>
<keyword evidence="3" id="KW-1185">Reference proteome</keyword>
<evidence type="ECO:0000259" key="1">
    <source>
        <dbReference type="Pfam" id="PF15711"/>
    </source>
</evidence>
<accession>A0A812UX85</accession>
<dbReference type="OrthoDB" id="440755at2759"/>
<reference evidence="2" key="1">
    <citation type="submission" date="2021-02" db="EMBL/GenBank/DDBJ databases">
        <authorList>
            <person name="Dougan E. K."/>
            <person name="Rhodes N."/>
            <person name="Thang M."/>
            <person name="Chan C."/>
        </authorList>
    </citation>
    <scope>NUCLEOTIDE SEQUENCE</scope>
</reference>
<name>A0A812UX85_9DINO</name>